<dbReference type="EMBL" id="SRPF01000004">
    <property type="protein sequence ID" value="TGN38700.1"/>
    <property type="molecule type" value="Genomic_DNA"/>
</dbReference>
<comment type="caution">
    <text evidence="2">The sequence shown here is derived from an EMBL/GenBank/DDBJ whole genome shotgun (WGS) entry which is preliminary data.</text>
</comment>
<protein>
    <submittedName>
        <fullName evidence="2">DUF3530 family protein</fullName>
    </submittedName>
</protein>
<feature type="chain" id="PRO_5021304348" evidence="1">
    <location>
        <begin position="32"/>
        <end position="327"/>
    </location>
</feature>
<evidence type="ECO:0000313" key="2">
    <source>
        <dbReference type="EMBL" id="TGN38700.1"/>
    </source>
</evidence>
<reference evidence="2 3" key="1">
    <citation type="submission" date="2019-04" db="EMBL/GenBank/DDBJ databases">
        <authorList>
            <person name="Park S."/>
            <person name="Yoon J.-H."/>
        </authorList>
    </citation>
    <scope>NUCLEOTIDE SEQUENCE [LARGE SCALE GENOMIC DNA]</scope>
    <source>
        <strain evidence="2 3">HJM-18</strain>
    </source>
</reference>
<gene>
    <name evidence="2" type="ORF">E5Q11_13230</name>
</gene>
<dbReference type="Proteomes" id="UP000298325">
    <property type="component" value="Unassembled WGS sequence"/>
</dbReference>
<accession>A0A4Z1BVQ2</accession>
<organism evidence="2 3">
    <name type="scientific">Marinobacter confluentis</name>
    <dbReference type="NCBI Taxonomy" id="1697557"/>
    <lineage>
        <taxon>Bacteria</taxon>
        <taxon>Pseudomonadati</taxon>
        <taxon>Pseudomonadota</taxon>
        <taxon>Gammaproteobacteria</taxon>
        <taxon>Pseudomonadales</taxon>
        <taxon>Marinobacteraceae</taxon>
        <taxon>Marinobacter</taxon>
    </lineage>
</organism>
<keyword evidence="1" id="KW-0732">Signal</keyword>
<dbReference type="RefSeq" id="WP_135803926.1">
    <property type="nucleotide sequence ID" value="NZ_SRPF01000004.1"/>
</dbReference>
<proteinExistence type="predicted"/>
<name>A0A4Z1BVQ2_9GAMM</name>
<evidence type="ECO:0000256" key="1">
    <source>
        <dbReference type="SAM" id="SignalP"/>
    </source>
</evidence>
<dbReference type="AlphaFoldDB" id="A0A4Z1BVQ2"/>
<keyword evidence="3" id="KW-1185">Reference proteome</keyword>
<feature type="signal peptide" evidence="1">
    <location>
        <begin position="1"/>
        <end position="31"/>
    </location>
</feature>
<dbReference type="InterPro" id="IPR022529">
    <property type="entry name" value="DUF3530"/>
</dbReference>
<sequence>MIQPPVARHETGMCLRSAVLVMLIVSAPLMAQDEAAVSDPAPETSAESNARPMISTGVDAEAIARKRPDTAVWLTGSDQGRVLALFQPEMDSPAKGALVILADEGVSAAAGLGDALRQPLSQDGWAVMTLGLPAPPFAVQQWLRQQANAQPDVTETPETAADDGDSSSVMINLMDTETPDDALVQYRGKVVMSLNAAVDALAEREYERIVLVGIGRAAGHVTRQAREDGRASDLIWIAPHFYADESSGLTALLSAATAPSILELYSTLPGDRTLDRSARERAAALERAGIDGYRRQPVAISRQPQPREAAMLANRMGAWLRSTSKAR</sequence>
<evidence type="ECO:0000313" key="3">
    <source>
        <dbReference type="Proteomes" id="UP000298325"/>
    </source>
</evidence>
<dbReference type="Pfam" id="PF12048">
    <property type="entry name" value="DUF3530"/>
    <property type="match status" value="1"/>
</dbReference>
<dbReference type="OrthoDB" id="6367133at2"/>